<feature type="repeat" description="ANK" evidence="3">
    <location>
        <begin position="614"/>
        <end position="646"/>
    </location>
</feature>
<feature type="repeat" description="ANK" evidence="3">
    <location>
        <begin position="1824"/>
        <end position="1856"/>
    </location>
</feature>
<feature type="repeat" description="ANK" evidence="3">
    <location>
        <begin position="548"/>
        <end position="580"/>
    </location>
</feature>
<evidence type="ECO:0000256" key="1">
    <source>
        <dbReference type="ARBA" id="ARBA00022737"/>
    </source>
</evidence>
<sequence length="1884" mass="210738">MLNILQLMIFILISAKMGTFSQTTELYDEQYKIQQEFMEMIGDSNIDIVEEGVGFILSLKRNQTSESLPPMTLSHYCLLQTIWALASGHVELAETYLNKTVVCYDTASEEWLENFQFEPMLVYDLVKSTSNKNEANEILKQIAVFLSRKYNVFKKAAERADDPLIIWLKKMGLDLSTNGNEAVASAWVKDHIDTVNLLLEMGALGNNSASGVVNISNSNGETLLHFAASRGLKKIAKKLLDNGAAVDQKDVKSLTPLYHAVRSNEEEMALFLLQRGADLLTRTKSGNTLLHLAVIENSSVALSGLLRFGLEIQIENYQKIPPLFLAVELGYNSLIELLYQSGAYIDSYTSSGNTLLHVAVNRGSLVAARNLIKHGASIDLKNSEELTPLYLAAKVGNPDLIWFLLNKGASRHESGSGDSLLHIAARRGDTAAIESLVNLCIPVDELNQKGVTPLYAAAAAGNRAAMELLLAKGADLYITLRNGQRLLQVAAVEGNVAAIESLLNVGLYVDVKDSDMLTELCRAVQNDNIASAAMLIERGANASFTTSVGDTLLHIAAVSGSYGSIHLLVQHGLDIDAENDQNETPLYLAAKNANLKTANLLITLGANRNYVTSRGGTLAHLAAEKNDIPALKTLFTIGADFNAINTDGYTPLYTAIRKSEMAAANIMLETGVDLFYIDLHNDSLLHLAAKNKDHNAIDFLINKGVYIDTRGSNGYRPVDVALYNGNCDTAEYFMKKGANIRGRNLMNRTVLHSAVIGGCRWFLKKMSTRIDNIDPKDKNMQTPLHLAAVLGRKEISETLILFGADVNSVDNNNCTPFQIAAVNRNWDMVSSFLKKDVNLNWTDDRNRSLLHLAILENKEDVLKYLTKQMRVDIFVQDMDGRIPLHLAAEKGVFAQIMSYLIDERVPKSINYRDYKGKTPLHLAAVGGHESTVEYLLSKGADLEATDHNHETALSYAAKHHYWEIARRLLDEICMVSRTNSTDRQGNTVLHLAVLDNKLTIISGYKICLQKNIYYKDSQGRIPLHLAAEKGLSAQFMSYLIDVPESIDFQDYEGKTPLHLAAIGGHESAVEYLLEKGADPLVIDRHRLTPLIYAAKLHHWRTARLLLNKVCMLSDINAVDEENRTVLHLAVLDGQLDVISSNKLCLKKHINSKDSTEKTPLDLSLAKGRQYIVEYFFENYRSALNLKNCTALTLAKIGSWDIIGSIPSNGMGSECRDEKNRTLLQLAAWHGDNITVLSLLQNRMNDVDAMDPDNRTALHLAAMKNRHVVVRILLKHGARQDIHDKDDMTPLTIALSNNSWDTVRELLNNETYIRWTDVYNRTILHYAVINGQKEIIEYLLENTKIDINAKDANLNTPLQLVVGQRNLSSHDRQEILERFVRHGAEWNILDEQKRNILHLVAISGDKETLKYILDRYRLDINGQDIDLRTPLHMAIINDHHGYNNMVGTLLEYGADKNVLDTNQRTPLIYAIENSHYDAKDLLDKFTDLDWSDADNRSIVHLAAMHGCSEVVRKFLKLDLKKVNIDRLDVNEQTPLHLAAREDHYEIVDLLLQERANGSHLDKESRSPLNLAVINNSWKAVEVLVRRGYYKEHRYSGNRTLLHLATMNGLRHIIDYIINYEIVDLAATDDRGDTPLHIAAHKNDTTTVQQLLKKRVNRDVSNGIGQNPLTVAMVYGSWEAVSVLLKGNCDVEAVDGRNRTLLHYAALNRKKAIIDHLLSCRNVDINALDIEHETPLDLFVKTKAMNLIYDYSDINWRDGNGRTLHHLALLKQNDWCSWCRNVNFGVVDAVDNDRQTALHIASTENDVSTVSSLLYQGAGVSTVDINGHTPLHLAARYGHYSVIEKFLNDYGRINHRDLLGRTPLQLSLNNGHQETTTLLKKWGATI</sequence>
<feature type="repeat" description="ANK" evidence="3">
    <location>
        <begin position="252"/>
        <end position="284"/>
    </location>
</feature>
<evidence type="ECO:0000313" key="5">
    <source>
        <dbReference type="EMBL" id="CAH1397543.1"/>
    </source>
</evidence>
<evidence type="ECO:0000313" key="6">
    <source>
        <dbReference type="Proteomes" id="UP001152798"/>
    </source>
</evidence>
<dbReference type="PROSITE" id="PS50088">
    <property type="entry name" value="ANK_REPEAT"/>
    <property type="match status" value="27"/>
</dbReference>
<feature type="repeat" description="ANK" evidence="3">
    <location>
        <begin position="449"/>
        <end position="481"/>
    </location>
</feature>
<name>A0A9P0H8J0_NEZVI</name>
<dbReference type="EMBL" id="OV725079">
    <property type="protein sequence ID" value="CAH1397543.1"/>
    <property type="molecule type" value="Genomic_DNA"/>
</dbReference>
<evidence type="ECO:0000256" key="4">
    <source>
        <dbReference type="SAM" id="SignalP"/>
    </source>
</evidence>
<feature type="repeat" description="ANK" evidence="3">
    <location>
        <begin position="647"/>
        <end position="679"/>
    </location>
</feature>
<dbReference type="SMART" id="SM00248">
    <property type="entry name" value="ANK"/>
    <property type="match status" value="45"/>
</dbReference>
<feature type="chain" id="PRO_5040151153" evidence="4">
    <location>
        <begin position="22"/>
        <end position="1884"/>
    </location>
</feature>
<keyword evidence="4" id="KW-0732">Signal</keyword>
<feature type="repeat" description="ANK" evidence="3">
    <location>
        <begin position="1318"/>
        <end position="1351"/>
    </location>
</feature>
<dbReference type="Pfam" id="PF12796">
    <property type="entry name" value="Ank_2"/>
    <property type="match status" value="14"/>
</dbReference>
<dbReference type="InterPro" id="IPR036770">
    <property type="entry name" value="Ankyrin_rpt-contain_sf"/>
</dbReference>
<feature type="repeat" description="ANK" evidence="3">
    <location>
        <begin position="1662"/>
        <end position="1694"/>
    </location>
</feature>
<feature type="repeat" description="ANK" evidence="3">
    <location>
        <begin position="1052"/>
        <end position="1084"/>
    </location>
</feature>
<feature type="repeat" description="ANK" evidence="3">
    <location>
        <begin position="1791"/>
        <end position="1823"/>
    </location>
</feature>
<feature type="repeat" description="ANK" evidence="3">
    <location>
        <begin position="581"/>
        <end position="613"/>
    </location>
</feature>
<dbReference type="PANTHER" id="PTHR24198">
    <property type="entry name" value="ANKYRIN REPEAT AND PROTEIN KINASE DOMAIN-CONTAINING PROTEIN"/>
    <property type="match status" value="1"/>
</dbReference>
<evidence type="ECO:0000256" key="2">
    <source>
        <dbReference type="ARBA" id="ARBA00023043"/>
    </source>
</evidence>
<feature type="repeat" description="ANK" evidence="3">
    <location>
        <begin position="1018"/>
        <end position="1051"/>
    </location>
</feature>
<evidence type="ECO:0000256" key="3">
    <source>
        <dbReference type="PROSITE-ProRule" id="PRU00023"/>
    </source>
</evidence>
<dbReference type="OrthoDB" id="6718656at2759"/>
<gene>
    <name evidence="5" type="ORF">NEZAVI_LOCUS7344</name>
</gene>
<reference evidence="5" key="1">
    <citation type="submission" date="2022-01" db="EMBL/GenBank/DDBJ databases">
        <authorList>
            <person name="King R."/>
        </authorList>
    </citation>
    <scope>NUCLEOTIDE SEQUENCE</scope>
</reference>
<dbReference type="Proteomes" id="UP001152798">
    <property type="component" value="Chromosome 3"/>
</dbReference>
<keyword evidence="1" id="KW-0677">Repeat</keyword>
<dbReference type="SUPFAM" id="SSF48403">
    <property type="entry name" value="Ankyrin repeat"/>
    <property type="match status" value="5"/>
</dbReference>
<feature type="repeat" description="ANK" evidence="3">
    <location>
        <begin position="779"/>
        <end position="811"/>
    </location>
</feature>
<feature type="repeat" description="ANK" evidence="3">
    <location>
        <begin position="384"/>
        <end position="416"/>
    </location>
</feature>
<dbReference type="InterPro" id="IPR002110">
    <property type="entry name" value="Ankyrin_rpt"/>
</dbReference>
<feature type="repeat" description="ANK" evidence="3">
    <location>
        <begin position="416"/>
        <end position="448"/>
    </location>
</feature>
<feature type="repeat" description="ANK" evidence="3">
    <location>
        <begin position="713"/>
        <end position="745"/>
    </location>
</feature>
<organism evidence="5 6">
    <name type="scientific">Nezara viridula</name>
    <name type="common">Southern green stink bug</name>
    <name type="synonym">Cimex viridulus</name>
    <dbReference type="NCBI Taxonomy" id="85310"/>
    <lineage>
        <taxon>Eukaryota</taxon>
        <taxon>Metazoa</taxon>
        <taxon>Ecdysozoa</taxon>
        <taxon>Arthropoda</taxon>
        <taxon>Hexapoda</taxon>
        <taxon>Insecta</taxon>
        <taxon>Pterygota</taxon>
        <taxon>Neoptera</taxon>
        <taxon>Paraneoptera</taxon>
        <taxon>Hemiptera</taxon>
        <taxon>Heteroptera</taxon>
        <taxon>Panheteroptera</taxon>
        <taxon>Pentatomomorpha</taxon>
        <taxon>Pentatomoidea</taxon>
        <taxon>Pentatomidae</taxon>
        <taxon>Pentatominae</taxon>
        <taxon>Nezara</taxon>
    </lineage>
</organism>
<feature type="repeat" description="ANK" evidence="3">
    <location>
        <begin position="680"/>
        <end position="712"/>
    </location>
</feature>
<dbReference type="Gene3D" id="1.25.40.20">
    <property type="entry name" value="Ankyrin repeat-containing domain"/>
    <property type="match status" value="10"/>
</dbReference>
<feature type="repeat" description="ANK" evidence="3">
    <location>
        <begin position="351"/>
        <end position="383"/>
    </location>
</feature>
<proteinExistence type="predicted"/>
<keyword evidence="6" id="KW-1185">Reference proteome</keyword>
<accession>A0A9P0H8J0</accession>
<feature type="repeat" description="ANK" evidence="3">
    <location>
        <begin position="285"/>
        <end position="317"/>
    </location>
</feature>
<protein>
    <submittedName>
        <fullName evidence="5">Uncharacterized protein</fullName>
    </submittedName>
</protein>
<feature type="signal peptide" evidence="4">
    <location>
        <begin position="1"/>
        <end position="21"/>
    </location>
</feature>
<dbReference type="Pfam" id="PF13606">
    <property type="entry name" value="Ank_3"/>
    <property type="match status" value="1"/>
</dbReference>
<keyword evidence="2 3" id="KW-0040">ANK repeat</keyword>
<dbReference type="PANTHER" id="PTHR24198:SF165">
    <property type="entry name" value="ANKYRIN REPEAT-CONTAINING PROTEIN-RELATED"/>
    <property type="match status" value="1"/>
</dbReference>
<dbReference type="PROSITE" id="PS50297">
    <property type="entry name" value="ANK_REP_REGION"/>
    <property type="match status" value="20"/>
</dbReference>
<feature type="repeat" description="ANK" evidence="3">
    <location>
        <begin position="219"/>
        <end position="251"/>
    </location>
</feature>
<feature type="repeat" description="ANK" evidence="3">
    <location>
        <begin position="1425"/>
        <end position="1460"/>
    </location>
</feature>
<feature type="repeat" description="ANK" evidence="3">
    <location>
        <begin position="915"/>
        <end position="947"/>
    </location>
</feature>
<feature type="repeat" description="ANK" evidence="3">
    <location>
        <begin position="1529"/>
        <end position="1561"/>
    </location>
</feature>
<feature type="repeat" description="ANK" evidence="3">
    <location>
        <begin position="1857"/>
        <end position="1884"/>
    </location>
</feature>
<feature type="repeat" description="ANK" evidence="3">
    <location>
        <begin position="1252"/>
        <end position="1284"/>
    </location>
</feature>
<feature type="repeat" description="ANK" evidence="3">
    <location>
        <begin position="1629"/>
        <end position="1661"/>
    </location>
</feature>
<feature type="repeat" description="ANK" evidence="3">
    <location>
        <begin position="482"/>
        <end position="514"/>
    </location>
</feature>
<dbReference type="PRINTS" id="PR01415">
    <property type="entry name" value="ANKYRIN"/>
</dbReference>